<feature type="transmembrane region" description="Helical" evidence="6">
    <location>
        <begin position="369"/>
        <end position="389"/>
    </location>
</feature>
<evidence type="ECO:0000313" key="9">
    <source>
        <dbReference type="Proteomes" id="UP000192284"/>
    </source>
</evidence>
<dbReference type="GO" id="GO:0022857">
    <property type="term" value="F:transmembrane transporter activity"/>
    <property type="evidence" value="ECO:0007669"/>
    <property type="project" value="InterPro"/>
</dbReference>
<evidence type="ECO:0000259" key="7">
    <source>
        <dbReference type="PROSITE" id="PS50850"/>
    </source>
</evidence>
<proteinExistence type="predicted"/>
<feature type="transmembrane region" description="Helical" evidence="6">
    <location>
        <begin position="49"/>
        <end position="69"/>
    </location>
</feature>
<dbReference type="Proteomes" id="UP000192284">
    <property type="component" value="Unassembled WGS sequence"/>
</dbReference>
<feature type="transmembrane region" description="Helical" evidence="6">
    <location>
        <begin position="340"/>
        <end position="363"/>
    </location>
</feature>
<evidence type="ECO:0000256" key="3">
    <source>
        <dbReference type="ARBA" id="ARBA00022692"/>
    </source>
</evidence>
<evidence type="ECO:0000313" key="8">
    <source>
        <dbReference type="EMBL" id="ORA14966.1"/>
    </source>
</evidence>
<dbReference type="RefSeq" id="WP_245850489.1">
    <property type="nucleotide sequence ID" value="NZ_MVHE01000053.1"/>
</dbReference>
<comment type="caution">
    <text evidence="8">The sequence shown here is derived from an EMBL/GenBank/DDBJ whole genome shotgun (WGS) entry which is preliminary data.</text>
</comment>
<comment type="subcellular location">
    <subcellularLocation>
        <location evidence="1">Cell membrane</location>
        <topology evidence="1">Multi-pass membrane protein</topology>
    </subcellularLocation>
</comment>
<dbReference type="InterPro" id="IPR011701">
    <property type="entry name" value="MFS"/>
</dbReference>
<feature type="transmembrane region" description="Helical" evidence="6">
    <location>
        <begin position="221"/>
        <end position="241"/>
    </location>
</feature>
<keyword evidence="5 6" id="KW-0472">Membrane</keyword>
<dbReference type="CDD" id="cd17324">
    <property type="entry name" value="MFS_NepI_like"/>
    <property type="match status" value="1"/>
</dbReference>
<dbReference type="EMBL" id="MVHE01000053">
    <property type="protein sequence ID" value="ORA14966.1"/>
    <property type="molecule type" value="Genomic_DNA"/>
</dbReference>
<feature type="transmembrane region" description="Helical" evidence="6">
    <location>
        <begin position="106"/>
        <end position="127"/>
    </location>
</feature>
<dbReference type="InterPro" id="IPR050189">
    <property type="entry name" value="MFS_Efflux_Transporters"/>
</dbReference>
<feature type="transmembrane region" description="Helical" evidence="6">
    <location>
        <begin position="81"/>
        <end position="100"/>
    </location>
</feature>
<name>A0A1W9ZGU8_MYCAN</name>
<dbReference type="SUPFAM" id="SSF103473">
    <property type="entry name" value="MFS general substrate transporter"/>
    <property type="match status" value="1"/>
</dbReference>
<sequence>MTSGSSADNPPWPATVALATAIAFVLFAQIFMVAPILPTLARDFSTSAGIVGLGVPAFLVPYGAMVLLWGTLSDRLGRRPVILVSLAIFVAMVAATPLAGNAAEFIALRLGTGVGAGGVVPISVALVGDVVPYERRGRVLGWLFGGMAGGTALGAAGGALGEPLLGWRGLFVVVTVIAWVLFALSLWLIPDTAATHVAQPIRQTLSEFAELLRVPRARRTYGFVLINAMLHAGIYSWLGVYLQQWAHLDGTQIGLVLLGYGIPGLLLGPAIGHLADHYGRARIIPLGLALAGCCTAVFAAEPALGLVQAAVVALSLGYDMTQPPLVGIVTDLPGNRGQAIGLNSCMLWAGMGIGSLAFQAILLPFGFRAAFAVFAAVALLSAIAAIPVFRTERPALPTRPTAASAG</sequence>
<dbReference type="AlphaFoldDB" id="A0A1W9ZGU8"/>
<feature type="transmembrane region" description="Helical" evidence="6">
    <location>
        <begin position="12"/>
        <end position="37"/>
    </location>
</feature>
<dbReference type="PROSITE" id="PS50850">
    <property type="entry name" value="MFS"/>
    <property type="match status" value="1"/>
</dbReference>
<keyword evidence="9" id="KW-1185">Reference proteome</keyword>
<organism evidence="8 9">
    <name type="scientific">Mycobacterium angelicum</name>
    <dbReference type="NCBI Taxonomy" id="470074"/>
    <lineage>
        <taxon>Bacteria</taxon>
        <taxon>Bacillati</taxon>
        <taxon>Actinomycetota</taxon>
        <taxon>Actinomycetes</taxon>
        <taxon>Mycobacteriales</taxon>
        <taxon>Mycobacteriaceae</taxon>
        <taxon>Mycobacterium</taxon>
    </lineage>
</organism>
<dbReference type="PANTHER" id="PTHR43124">
    <property type="entry name" value="PURINE EFFLUX PUMP PBUE"/>
    <property type="match status" value="1"/>
</dbReference>
<dbReference type="InterPro" id="IPR036259">
    <property type="entry name" value="MFS_trans_sf"/>
</dbReference>
<feature type="transmembrane region" description="Helical" evidence="6">
    <location>
        <begin position="253"/>
        <end position="271"/>
    </location>
</feature>
<reference evidence="8 9" key="1">
    <citation type="submission" date="2017-02" db="EMBL/GenBank/DDBJ databases">
        <title>The new phylogeny of genus Mycobacterium.</title>
        <authorList>
            <person name="Tortoli E."/>
            <person name="Trovato A."/>
            <person name="Cirillo D.M."/>
        </authorList>
    </citation>
    <scope>NUCLEOTIDE SEQUENCE [LARGE SCALE GENOMIC DNA]</scope>
    <source>
        <strain evidence="8 9">DSM 45057</strain>
    </source>
</reference>
<evidence type="ECO:0000256" key="4">
    <source>
        <dbReference type="ARBA" id="ARBA00022989"/>
    </source>
</evidence>
<keyword evidence="3 6" id="KW-0812">Transmembrane</keyword>
<dbReference type="GO" id="GO:0005886">
    <property type="term" value="C:plasma membrane"/>
    <property type="evidence" value="ECO:0007669"/>
    <property type="project" value="UniProtKB-SubCell"/>
</dbReference>
<keyword evidence="2" id="KW-1003">Cell membrane</keyword>
<dbReference type="Gene3D" id="1.20.1250.20">
    <property type="entry name" value="MFS general substrate transporter like domains"/>
    <property type="match status" value="2"/>
</dbReference>
<feature type="transmembrane region" description="Helical" evidence="6">
    <location>
        <begin position="139"/>
        <end position="161"/>
    </location>
</feature>
<evidence type="ECO:0000256" key="5">
    <source>
        <dbReference type="ARBA" id="ARBA00023136"/>
    </source>
</evidence>
<gene>
    <name evidence="8" type="ORF">BST12_22355</name>
</gene>
<keyword evidence="4 6" id="KW-1133">Transmembrane helix</keyword>
<evidence type="ECO:0000256" key="2">
    <source>
        <dbReference type="ARBA" id="ARBA00022475"/>
    </source>
</evidence>
<dbReference type="PANTHER" id="PTHR43124:SF3">
    <property type="entry name" value="CHLORAMPHENICOL EFFLUX PUMP RV0191"/>
    <property type="match status" value="1"/>
</dbReference>
<dbReference type="InterPro" id="IPR020846">
    <property type="entry name" value="MFS_dom"/>
</dbReference>
<dbReference type="Pfam" id="PF07690">
    <property type="entry name" value="MFS_1"/>
    <property type="match status" value="2"/>
</dbReference>
<feature type="transmembrane region" description="Helical" evidence="6">
    <location>
        <begin position="167"/>
        <end position="189"/>
    </location>
</feature>
<evidence type="ECO:0000256" key="6">
    <source>
        <dbReference type="SAM" id="Phobius"/>
    </source>
</evidence>
<protein>
    <submittedName>
        <fullName evidence="8">MFS transporter</fullName>
    </submittedName>
</protein>
<evidence type="ECO:0000256" key="1">
    <source>
        <dbReference type="ARBA" id="ARBA00004651"/>
    </source>
</evidence>
<accession>A0A1W9ZGU8</accession>
<feature type="domain" description="Major facilitator superfamily (MFS) profile" evidence="7">
    <location>
        <begin position="15"/>
        <end position="393"/>
    </location>
</feature>